<keyword evidence="1" id="KW-1133">Transmembrane helix</keyword>
<dbReference type="AlphaFoldDB" id="A0A0G1IN31"/>
<dbReference type="EMBL" id="LCIQ01000027">
    <property type="protein sequence ID" value="KKT60338.1"/>
    <property type="molecule type" value="Genomic_DNA"/>
</dbReference>
<evidence type="ECO:0000313" key="2">
    <source>
        <dbReference type="EMBL" id="KKT60338.1"/>
    </source>
</evidence>
<feature type="transmembrane region" description="Helical" evidence="1">
    <location>
        <begin position="188"/>
        <end position="212"/>
    </location>
</feature>
<proteinExistence type="predicted"/>
<keyword evidence="1" id="KW-0472">Membrane</keyword>
<name>A0A0G1IN31_9BACT</name>
<feature type="transmembrane region" description="Helical" evidence="1">
    <location>
        <begin position="296"/>
        <end position="319"/>
    </location>
</feature>
<gene>
    <name evidence="2" type="ORF">UW52_C0027G0010</name>
</gene>
<reference evidence="2 3" key="1">
    <citation type="journal article" date="2015" name="Nature">
        <title>rRNA introns, odd ribosomes, and small enigmatic genomes across a large radiation of phyla.</title>
        <authorList>
            <person name="Brown C.T."/>
            <person name="Hug L.A."/>
            <person name="Thomas B.C."/>
            <person name="Sharon I."/>
            <person name="Castelle C.J."/>
            <person name="Singh A."/>
            <person name="Wilkins M.J."/>
            <person name="Williams K.H."/>
            <person name="Banfield J.F."/>
        </authorList>
    </citation>
    <scope>NUCLEOTIDE SEQUENCE [LARGE SCALE GENOMIC DNA]</scope>
</reference>
<sequence>MKKLLKVNVARRLMRNGPVIVLVLLTVLLTVYFYFQKYQLGLVRYFDIDEFAYLNFAHQLLTGSKPYQDFIYLSPPGYLFFLMPIIRYVSPESILTVMRQAVFGSFVFLSAAAAFLFWHMRKSWWWVAVPLILVFLPLPSDKFLESRPDTLMTALFTLGVAFQIRAFQKPERSESLFPLFLSGFFYSAATFVLQKTFLLIPWSVIVFIIWLIRGQKHRGWRKNIFILTVFGFGLSSFGWILLFWSYSQGTVGNLWYYIVVFVKETNVLASLYPFAMELLILPNDVYYGLDGYHTGFLLNAILWIGAVVLSGLSLLVACITYRKKPRFYTDLLVNGFLLVTLGTYWFFPSMKHPQYLIPASVFVVIVWTDTISALWNSIKKYLIGAIGFCCIWGIVLVYLFRGYQDVNLVKFQWHNRFDTGMLVFLTEHIPKDDYVFDLVGLAYLYPQPYFFCCIPFGQFVPYVSRPFPSLPDALIRTDTKYIYQGVTRRIMALREEDREYIELRFSQVGSGVLLVRNDMLSVYQNMYVP</sequence>
<organism evidence="2 3">
    <name type="scientific">Candidatus Gottesmanbacteria bacterium GW2011_GWA1_44_24b</name>
    <dbReference type="NCBI Taxonomy" id="1618437"/>
    <lineage>
        <taxon>Bacteria</taxon>
        <taxon>Candidatus Gottesmaniibacteriota</taxon>
    </lineage>
</organism>
<feature type="transmembrane region" description="Helical" evidence="1">
    <location>
        <begin position="331"/>
        <end position="347"/>
    </location>
</feature>
<protein>
    <recommendedName>
        <fullName evidence="4">Glycosyltransferase RgtA/B/C/D-like domain-containing protein</fullName>
    </recommendedName>
</protein>
<feature type="transmembrane region" description="Helical" evidence="1">
    <location>
        <begin position="381"/>
        <end position="400"/>
    </location>
</feature>
<feature type="transmembrane region" description="Helical" evidence="1">
    <location>
        <begin position="224"/>
        <end position="246"/>
    </location>
</feature>
<feature type="transmembrane region" description="Helical" evidence="1">
    <location>
        <begin position="101"/>
        <end position="118"/>
    </location>
</feature>
<feature type="transmembrane region" description="Helical" evidence="1">
    <location>
        <begin position="353"/>
        <end position="374"/>
    </location>
</feature>
<evidence type="ECO:0000313" key="3">
    <source>
        <dbReference type="Proteomes" id="UP000034521"/>
    </source>
</evidence>
<keyword evidence="1" id="KW-0812">Transmembrane</keyword>
<evidence type="ECO:0008006" key="4">
    <source>
        <dbReference type="Google" id="ProtNLM"/>
    </source>
</evidence>
<dbReference type="Proteomes" id="UP000034521">
    <property type="component" value="Unassembled WGS sequence"/>
</dbReference>
<feature type="transmembrane region" description="Helical" evidence="1">
    <location>
        <begin position="70"/>
        <end position="89"/>
    </location>
</feature>
<accession>A0A0G1IN31</accession>
<feature type="transmembrane region" description="Helical" evidence="1">
    <location>
        <begin position="12"/>
        <end position="35"/>
    </location>
</feature>
<comment type="caution">
    <text evidence="2">The sequence shown here is derived from an EMBL/GenBank/DDBJ whole genome shotgun (WGS) entry which is preliminary data.</text>
</comment>
<evidence type="ECO:0000256" key="1">
    <source>
        <dbReference type="SAM" id="Phobius"/>
    </source>
</evidence>